<dbReference type="Proteomes" id="UP001549099">
    <property type="component" value="Unassembled WGS sequence"/>
</dbReference>
<evidence type="ECO:0000256" key="3">
    <source>
        <dbReference type="ARBA" id="ARBA00012438"/>
    </source>
</evidence>
<dbReference type="EC" id="2.7.13.3" evidence="3"/>
<evidence type="ECO:0000256" key="11">
    <source>
        <dbReference type="SAM" id="Phobius"/>
    </source>
</evidence>
<dbReference type="Pfam" id="PF00989">
    <property type="entry name" value="PAS"/>
    <property type="match status" value="1"/>
</dbReference>
<dbReference type="SMART" id="SM00387">
    <property type="entry name" value="HATPase_c"/>
    <property type="match status" value="1"/>
</dbReference>
<evidence type="ECO:0000256" key="10">
    <source>
        <dbReference type="ARBA" id="ARBA00023136"/>
    </source>
</evidence>
<protein>
    <recommendedName>
        <fullName evidence="3">histidine kinase</fullName>
        <ecNumber evidence="3">2.7.13.3</ecNumber>
    </recommendedName>
</protein>
<accession>A0ABV2GCD6</accession>
<dbReference type="SMART" id="SM00388">
    <property type="entry name" value="HisKA"/>
    <property type="match status" value="1"/>
</dbReference>
<dbReference type="PROSITE" id="PS50109">
    <property type="entry name" value="HIS_KIN"/>
    <property type="match status" value="1"/>
</dbReference>
<dbReference type="InterPro" id="IPR036890">
    <property type="entry name" value="HATPase_C_sf"/>
</dbReference>
<dbReference type="CDD" id="cd00130">
    <property type="entry name" value="PAS"/>
    <property type="match status" value="1"/>
</dbReference>
<dbReference type="NCBIfam" id="TIGR00229">
    <property type="entry name" value="sensory_box"/>
    <property type="match status" value="1"/>
</dbReference>
<dbReference type="InterPro" id="IPR013767">
    <property type="entry name" value="PAS_fold"/>
</dbReference>
<feature type="domain" description="Histidine kinase" evidence="12">
    <location>
        <begin position="291"/>
        <end position="508"/>
    </location>
</feature>
<keyword evidence="14" id="KW-1185">Reference proteome</keyword>
<dbReference type="Gene3D" id="3.30.450.20">
    <property type="entry name" value="PAS domain"/>
    <property type="match status" value="1"/>
</dbReference>
<dbReference type="Gene3D" id="6.10.340.10">
    <property type="match status" value="1"/>
</dbReference>
<dbReference type="Gene3D" id="3.30.565.10">
    <property type="entry name" value="Histidine kinase-like ATPase, C-terminal domain"/>
    <property type="match status" value="1"/>
</dbReference>
<evidence type="ECO:0000256" key="8">
    <source>
        <dbReference type="ARBA" id="ARBA00022840"/>
    </source>
</evidence>
<evidence type="ECO:0000256" key="1">
    <source>
        <dbReference type="ARBA" id="ARBA00000085"/>
    </source>
</evidence>
<evidence type="ECO:0000313" key="14">
    <source>
        <dbReference type="Proteomes" id="UP001549099"/>
    </source>
</evidence>
<dbReference type="PRINTS" id="PR00344">
    <property type="entry name" value="BCTRLSENSOR"/>
</dbReference>
<feature type="transmembrane region" description="Helical" evidence="11">
    <location>
        <begin position="83"/>
        <end position="105"/>
    </location>
</feature>
<keyword evidence="7 13" id="KW-0418">Kinase</keyword>
<evidence type="ECO:0000256" key="6">
    <source>
        <dbReference type="ARBA" id="ARBA00022741"/>
    </source>
</evidence>
<dbReference type="GO" id="GO:0004673">
    <property type="term" value="F:protein histidine kinase activity"/>
    <property type="evidence" value="ECO:0007669"/>
    <property type="project" value="UniProtKB-EC"/>
</dbReference>
<proteinExistence type="predicted"/>
<reference evidence="13 14" key="1">
    <citation type="submission" date="2024-06" db="EMBL/GenBank/DDBJ databases">
        <title>Genomic Encyclopedia of Type Strains, Phase IV (KMG-IV): sequencing the most valuable type-strain genomes for metagenomic binning, comparative biology and taxonomic classification.</title>
        <authorList>
            <person name="Goeker M."/>
        </authorList>
    </citation>
    <scope>NUCLEOTIDE SEQUENCE [LARGE SCALE GENOMIC DNA]</scope>
    <source>
        <strain evidence="13 14">DSM 26128</strain>
    </source>
</reference>
<dbReference type="SUPFAM" id="SSF55785">
    <property type="entry name" value="PYP-like sensor domain (PAS domain)"/>
    <property type="match status" value="1"/>
</dbReference>
<dbReference type="InterPro" id="IPR004358">
    <property type="entry name" value="Sig_transdc_His_kin-like_C"/>
</dbReference>
<sequence>MKPLRKKLFVSFLLIMGLTLAGVLFVLAQLLPVYLDHEDDRAAEDLTELLVDKGIVLNKEEQAELKERLSGVSPETGNRQPPVGFLSMLAVTFAAAFLVAAMLYFRMTDRYVHPIDLVTDTALELAKGNYRARAEWGSPGMQVGLISAVNALARNLQDMESMRETESERLETLIGHMGSGLIMIGRSSEIAMANSFFLDQFGLKEGDLVGRSYKAVQLPSALVGLIDAVQTEEKPRTEQMDVEQGGGIVTMAVYAAPVISSHGGWLGIVVVMHDITELIRLERVRKDFVANVSHELRTPVTSIKGFSETLLDGAVHDPKTAVQFLEIIHRESGRLEALIEDLLDLSRIEKEGFRLELTDVNVHGVLQQAVRIVSGRMKERGMQLFLHCPENLEVKADENRLVQIFVNLVVNAVAYSKPDTDIRITAEASGGMARISVEDHGIGIPEQELSRLFERFYRVDRARSRDSGGTGLGLAIVKHLVDLHGGTIGVESRLGEGSVFTVRIPLVRPME</sequence>
<evidence type="ECO:0000256" key="2">
    <source>
        <dbReference type="ARBA" id="ARBA00004370"/>
    </source>
</evidence>
<gene>
    <name evidence="13" type="ORF">ABID49_001863</name>
</gene>
<evidence type="ECO:0000256" key="9">
    <source>
        <dbReference type="ARBA" id="ARBA00023012"/>
    </source>
</evidence>
<dbReference type="EMBL" id="JBEPLW010000014">
    <property type="protein sequence ID" value="MET3575956.1"/>
    <property type="molecule type" value="Genomic_DNA"/>
</dbReference>
<dbReference type="InterPro" id="IPR003661">
    <property type="entry name" value="HisK_dim/P_dom"/>
</dbReference>
<evidence type="ECO:0000256" key="4">
    <source>
        <dbReference type="ARBA" id="ARBA00022553"/>
    </source>
</evidence>
<keyword evidence="4" id="KW-0597">Phosphoprotein</keyword>
<dbReference type="PANTHER" id="PTHR45453:SF1">
    <property type="entry name" value="PHOSPHATE REGULON SENSOR PROTEIN PHOR"/>
    <property type="match status" value="1"/>
</dbReference>
<dbReference type="RefSeq" id="WP_354197572.1">
    <property type="nucleotide sequence ID" value="NZ_JBHLWY010000014.1"/>
</dbReference>
<organism evidence="13 14">
    <name type="scientific">Bhargavaea ullalensis</name>
    <dbReference type="NCBI Taxonomy" id="1265685"/>
    <lineage>
        <taxon>Bacteria</taxon>
        <taxon>Bacillati</taxon>
        <taxon>Bacillota</taxon>
        <taxon>Bacilli</taxon>
        <taxon>Bacillales</taxon>
        <taxon>Caryophanaceae</taxon>
        <taxon>Bhargavaea</taxon>
    </lineage>
</organism>
<dbReference type="CDD" id="cd00082">
    <property type="entry name" value="HisKA"/>
    <property type="match status" value="1"/>
</dbReference>
<dbReference type="InterPro" id="IPR036097">
    <property type="entry name" value="HisK_dim/P_sf"/>
</dbReference>
<dbReference type="InterPro" id="IPR050351">
    <property type="entry name" value="BphY/WalK/GraS-like"/>
</dbReference>
<comment type="caution">
    <text evidence="13">The sequence shown here is derived from an EMBL/GenBank/DDBJ whole genome shotgun (WGS) entry which is preliminary data.</text>
</comment>
<keyword evidence="10 11" id="KW-0472">Membrane</keyword>
<dbReference type="InterPro" id="IPR003594">
    <property type="entry name" value="HATPase_dom"/>
</dbReference>
<keyword evidence="6" id="KW-0547">Nucleotide-binding</keyword>
<evidence type="ECO:0000313" key="13">
    <source>
        <dbReference type="EMBL" id="MET3575956.1"/>
    </source>
</evidence>
<dbReference type="InterPro" id="IPR000014">
    <property type="entry name" value="PAS"/>
</dbReference>
<dbReference type="Pfam" id="PF00512">
    <property type="entry name" value="HisKA"/>
    <property type="match status" value="1"/>
</dbReference>
<comment type="catalytic activity">
    <reaction evidence="1">
        <text>ATP + protein L-histidine = ADP + protein N-phospho-L-histidine.</text>
        <dbReference type="EC" id="2.7.13.3"/>
    </reaction>
</comment>
<keyword evidence="5 13" id="KW-0808">Transferase</keyword>
<name>A0ABV2GCD6_9BACL</name>
<dbReference type="PANTHER" id="PTHR45453">
    <property type="entry name" value="PHOSPHATE REGULON SENSOR PROTEIN PHOR"/>
    <property type="match status" value="1"/>
</dbReference>
<dbReference type="SUPFAM" id="SSF55874">
    <property type="entry name" value="ATPase domain of HSP90 chaperone/DNA topoisomerase II/histidine kinase"/>
    <property type="match status" value="1"/>
</dbReference>
<dbReference type="NCBIfam" id="NF046044">
    <property type="entry name" value="PnpS"/>
    <property type="match status" value="1"/>
</dbReference>
<keyword evidence="8" id="KW-0067">ATP-binding</keyword>
<evidence type="ECO:0000256" key="5">
    <source>
        <dbReference type="ARBA" id="ARBA00022679"/>
    </source>
</evidence>
<feature type="transmembrane region" description="Helical" evidence="11">
    <location>
        <begin position="12"/>
        <end position="35"/>
    </location>
</feature>
<keyword evidence="9" id="KW-0902">Two-component regulatory system</keyword>
<dbReference type="Gene3D" id="1.10.287.130">
    <property type="match status" value="1"/>
</dbReference>
<dbReference type="InterPro" id="IPR005467">
    <property type="entry name" value="His_kinase_dom"/>
</dbReference>
<evidence type="ECO:0000256" key="7">
    <source>
        <dbReference type="ARBA" id="ARBA00022777"/>
    </source>
</evidence>
<comment type="subcellular location">
    <subcellularLocation>
        <location evidence="2">Membrane</location>
    </subcellularLocation>
</comment>
<dbReference type="SUPFAM" id="SSF47384">
    <property type="entry name" value="Homodimeric domain of signal transducing histidine kinase"/>
    <property type="match status" value="1"/>
</dbReference>
<dbReference type="CDD" id="cd00075">
    <property type="entry name" value="HATPase"/>
    <property type="match status" value="1"/>
</dbReference>
<keyword evidence="11" id="KW-0812">Transmembrane</keyword>
<keyword evidence="11" id="KW-1133">Transmembrane helix</keyword>
<dbReference type="InterPro" id="IPR035965">
    <property type="entry name" value="PAS-like_dom_sf"/>
</dbReference>
<evidence type="ECO:0000259" key="12">
    <source>
        <dbReference type="PROSITE" id="PS50109"/>
    </source>
</evidence>
<dbReference type="Pfam" id="PF02518">
    <property type="entry name" value="HATPase_c"/>
    <property type="match status" value="1"/>
</dbReference>